<dbReference type="AlphaFoldDB" id="A0A2P8HUS8"/>
<protein>
    <submittedName>
        <fullName evidence="2">SUKH superfamily protein</fullName>
    </submittedName>
</protein>
<organism evidence="2 3">
    <name type="scientific">Chitinophaga niastensis</name>
    <dbReference type="NCBI Taxonomy" id="536980"/>
    <lineage>
        <taxon>Bacteria</taxon>
        <taxon>Pseudomonadati</taxon>
        <taxon>Bacteroidota</taxon>
        <taxon>Chitinophagia</taxon>
        <taxon>Chitinophagales</taxon>
        <taxon>Chitinophagaceae</taxon>
        <taxon>Chitinophaga</taxon>
    </lineage>
</organism>
<dbReference type="EMBL" id="PYAW01000001">
    <property type="protein sequence ID" value="PSL49981.1"/>
    <property type="molecule type" value="Genomic_DNA"/>
</dbReference>
<dbReference type="Pfam" id="PF09346">
    <property type="entry name" value="SMI1_KNR4"/>
    <property type="match status" value="1"/>
</dbReference>
<feature type="domain" description="Knr4/Smi1-like" evidence="1">
    <location>
        <begin position="2"/>
        <end position="128"/>
    </location>
</feature>
<dbReference type="InterPro" id="IPR018958">
    <property type="entry name" value="Knr4/Smi1-like_dom"/>
</dbReference>
<reference evidence="2 3" key="1">
    <citation type="submission" date="2018-03" db="EMBL/GenBank/DDBJ databases">
        <title>Genomic Encyclopedia of Archaeal and Bacterial Type Strains, Phase II (KMG-II): from individual species to whole genera.</title>
        <authorList>
            <person name="Goeker M."/>
        </authorList>
    </citation>
    <scope>NUCLEOTIDE SEQUENCE [LARGE SCALE GENOMIC DNA]</scope>
    <source>
        <strain evidence="2 3">DSM 24859</strain>
    </source>
</reference>
<sequence length="214" mass="24823">MLEEIEKEYEFTYPSLYKQLYKDGMLNWGEFGEDWLNDVYPGIKSAPPLLLYANDLEILNLATVEEEMEEGLLFADPVHQFVPFAQSGAGDWYAFYYNLQNGDDVPIVQVFHDVNEACILAKNLQDFIFLQMLEAVTDLDPQHPALIMHGDMKENCRNFLRTHAPYITPHQANIVAAVYDFGRLTNVALHEIVEKEMNFEWLDSSFPYQTRDKI</sequence>
<dbReference type="RefSeq" id="WP_106527170.1">
    <property type="nucleotide sequence ID" value="NZ_PYAW01000001.1"/>
</dbReference>
<dbReference type="Proteomes" id="UP000240971">
    <property type="component" value="Unassembled WGS sequence"/>
</dbReference>
<keyword evidence="3" id="KW-1185">Reference proteome</keyword>
<accession>A0A2P8HUS8</accession>
<gene>
    <name evidence="2" type="ORF">CLV51_1011323</name>
</gene>
<dbReference type="Gene3D" id="3.40.1580.10">
    <property type="entry name" value="SMI1/KNR4-like"/>
    <property type="match status" value="1"/>
</dbReference>
<dbReference type="InterPro" id="IPR037883">
    <property type="entry name" value="Knr4/Smi1-like_sf"/>
</dbReference>
<comment type="caution">
    <text evidence="2">The sequence shown here is derived from an EMBL/GenBank/DDBJ whole genome shotgun (WGS) entry which is preliminary data.</text>
</comment>
<dbReference type="SUPFAM" id="SSF160631">
    <property type="entry name" value="SMI1/KNR4-like"/>
    <property type="match status" value="1"/>
</dbReference>
<proteinExistence type="predicted"/>
<dbReference type="OrthoDB" id="980721at2"/>
<evidence type="ECO:0000259" key="1">
    <source>
        <dbReference type="Pfam" id="PF09346"/>
    </source>
</evidence>
<name>A0A2P8HUS8_CHINA</name>
<evidence type="ECO:0000313" key="3">
    <source>
        <dbReference type="Proteomes" id="UP000240971"/>
    </source>
</evidence>
<evidence type="ECO:0000313" key="2">
    <source>
        <dbReference type="EMBL" id="PSL49981.1"/>
    </source>
</evidence>